<evidence type="ECO:0000256" key="5">
    <source>
        <dbReference type="ARBA" id="ARBA00022679"/>
    </source>
</evidence>
<keyword evidence="4" id="KW-0597">Phosphoprotein</keyword>
<dbReference type="InterPro" id="IPR003594">
    <property type="entry name" value="HATPase_dom"/>
</dbReference>
<comment type="caution">
    <text evidence="11">The sequence shown here is derived from an EMBL/GenBank/DDBJ whole genome shotgun (WGS) entry which is preliminary data.</text>
</comment>
<evidence type="ECO:0000313" key="12">
    <source>
        <dbReference type="Proteomes" id="UP000708576"/>
    </source>
</evidence>
<dbReference type="InterPro" id="IPR036890">
    <property type="entry name" value="HATPase_C_sf"/>
</dbReference>
<protein>
    <recommendedName>
        <fullName evidence="3">histidine kinase</fullName>
        <ecNumber evidence="3">2.7.13.3</ecNumber>
    </recommendedName>
</protein>
<gene>
    <name evidence="11" type="ORF">KEM10_07230</name>
</gene>
<reference evidence="11 12" key="1">
    <citation type="journal article" date="2015" name="Int. J. Syst. Evol. Microbiol.">
        <title>Carboxylicivirga linearis sp. nov., isolated from a sea cucumber culture pond.</title>
        <authorList>
            <person name="Wang F.Q."/>
            <person name="Zhou Y.X."/>
            <person name="Lin X.Z."/>
            <person name="Chen G.J."/>
            <person name="Du Z.J."/>
        </authorList>
    </citation>
    <scope>NUCLEOTIDE SEQUENCE [LARGE SCALE GENOMIC DNA]</scope>
    <source>
        <strain evidence="11 12">FB218</strain>
    </source>
</reference>
<accession>A0ABS5JT67</accession>
<dbReference type="RefSeq" id="WP_212215308.1">
    <property type="nucleotide sequence ID" value="NZ_JAGUCO010000003.1"/>
</dbReference>
<dbReference type="Gene3D" id="1.20.5.1930">
    <property type="match status" value="1"/>
</dbReference>
<keyword evidence="8" id="KW-0812">Transmembrane</keyword>
<dbReference type="EC" id="2.7.13.3" evidence="3"/>
<dbReference type="Pfam" id="PF00672">
    <property type="entry name" value="HAMP"/>
    <property type="match status" value="1"/>
</dbReference>
<dbReference type="PANTHER" id="PTHR24421:SF10">
    <property type="entry name" value="NITRATE_NITRITE SENSOR PROTEIN NARQ"/>
    <property type="match status" value="1"/>
</dbReference>
<keyword evidence="5" id="KW-0808">Transferase</keyword>
<feature type="transmembrane region" description="Helical" evidence="8">
    <location>
        <begin position="255"/>
        <end position="278"/>
    </location>
</feature>
<dbReference type="Pfam" id="PF02518">
    <property type="entry name" value="HATPase_c"/>
    <property type="match status" value="1"/>
</dbReference>
<dbReference type="Proteomes" id="UP000708576">
    <property type="component" value="Unassembled WGS sequence"/>
</dbReference>
<dbReference type="EMBL" id="JAGUCO010000003">
    <property type="protein sequence ID" value="MBS2098068.1"/>
    <property type="molecule type" value="Genomic_DNA"/>
</dbReference>
<feature type="domain" description="Histidine kinase" evidence="9">
    <location>
        <begin position="389"/>
        <end position="572"/>
    </location>
</feature>
<keyword evidence="8" id="KW-1133">Transmembrane helix</keyword>
<evidence type="ECO:0000313" key="11">
    <source>
        <dbReference type="EMBL" id="MBS2098068.1"/>
    </source>
</evidence>
<dbReference type="InterPro" id="IPR003660">
    <property type="entry name" value="HAMP_dom"/>
</dbReference>
<dbReference type="PANTHER" id="PTHR24421">
    <property type="entry name" value="NITRATE/NITRITE SENSOR PROTEIN NARX-RELATED"/>
    <property type="match status" value="1"/>
</dbReference>
<comment type="catalytic activity">
    <reaction evidence="1">
        <text>ATP + protein L-histidine = ADP + protein N-phospho-L-histidine.</text>
        <dbReference type="EC" id="2.7.13.3"/>
    </reaction>
</comment>
<dbReference type="CDD" id="cd18774">
    <property type="entry name" value="PDC2_HK_sensor"/>
    <property type="match status" value="1"/>
</dbReference>
<dbReference type="SMART" id="SM00304">
    <property type="entry name" value="HAMP"/>
    <property type="match status" value="1"/>
</dbReference>
<dbReference type="PROSITE" id="PS50885">
    <property type="entry name" value="HAMP"/>
    <property type="match status" value="1"/>
</dbReference>
<evidence type="ECO:0000256" key="8">
    <source>
        <dbReference type="SAM" id="Phobius"/>
    </source>
</evidence>
<keyword evidence="7" id="KW-0902">Two-component regulatory system</keyword>
<evidence type="ECO:0000256" key="2">
    <source>
        <dbReference type="ARBA" id="ARBA00004370"/>
    </source>
</evidence>
<dbReference type="SUPFAM" id="SSF158472">
    <property type="entry name" value="HAMP domain-like"/>
    <property type="match status" value="1"/>
</dbReference>
<keyword evidence="6" id="KW-0418">Kinase</keyword>
<sequence>MLRKIRNLSIRFKIALLLNIFAISIIALVSVVLAQQFKNALQERILLQLSSIRHLKTIQIERILNSHILEIQTMHSHIDNSDYLDALAADRFIHIDSIIINNELAEKMTLINDSIIIEDISAKVNDGKIHLAYHLAQQNLIYTYYSTPQSIQNVLFERTGMGETGETYIVGNDGFMRSQSRFWIDSIPTKIESRTEAFITAQSNGEGVTRHLDYRNKEVFSSFSPFHFHGLKWIVLSEIDVNEALMPLKEMERRIYFISALIAIGIFILSGIIAWFIVNPVLKIKRAITSISKGEKTTIPVYQAKDEIGSLFTTLESLINNTEEIIDFANHIANGQFNKNMVMRSADDRLVSSLNNMKNQLIEIQERERQVQNKSQRLLMAGEEKERGRLSKELHDSIGPLLTNLKLLISQTDINNKIVEERVQNIIEEVRKISVNLMPSVLKDFGLIAATQSFIDQLPSTNQCQIIFMSDKEDESNIPLELSLNAFRIIQESINNAFKHAHATEIKLSITEFVNQVNIYIADNGIGFDMNKVTLGNGLMNIKERVHMFKGHLDISSDKRGTTIEIEFETNRPL</sequence>
<organism evidence="11 12">
    <name type="scientific">Carboxylicivirga linearis</name>
    <dbReference type="NCBI Taxonomy" id="1628157"/>
    <lineage>
        <taxon>Bacteria</taxon>
        <taxon>Pseudomonadati</taxon>
        <taxon>Bacteroidota</taxon>
        <taxon>Bacteroidia</taxon>
        <taxon>Marinilabiliales</taxon>
        <taxon>Marinilabiliaceae</taxon>
        <taxon>Carboxylicivirga</taxon>
    </lineage>
</organism>
<keyword evidence="12" id="KW-1185">Reference proteome</keyword>
<evidence type="ECO:0000256" key="4">
    <source>
        <dbReference type="ARBA" id="ARBA00022553"/>
    </source>
</evidence>
<evidence type="ECO:0000256" key="7">
    <source>
        <dbReference type="ARBA" id="ARBA00023012"/>
    </source>
</evidence>
<dbReference type="Gene3D" id="3.30.565.10">
    <property type="entry name" value="Histidine kinase-like ATPase, C-terminal domain"/>
    <property type="match status" value="1"/>
</dbReference>
<evidence type="ECO:0000256" key="6">
    <source>
        <dbReference type="ARBA" id="ARBA00022777"/>
    </source>
</evidence>
<evidence type="ECO:0000259" key="9">
    <source>
        <dbReference type="PROSITE" id="PS50109"/>
    </source>
</evidence>
<dbReference type="InterPro" id="IPR050482">
    <property type="entry name" value="Sensor_HK_TwoCompSys"/>
</dbReference>
<dbReference type="CDD" id="cd16917">
    <property type="entry name" value="HATPase_UhpB-NarQ-NarX-like"/>
    <property type="match status" value="1"/>
</dbReference>
<dbReference type="InterPro" id="IPR005467">
    <property type="entry name" value="His_kinase_dom"/>
</dbReference>
<name>A0ABS5JT67_9BACT</name>
<dbReference type="SUPFAM" id="SSF55874">
    <property type="entry name" value="ATPase domain of HSP90 chaperone/DNA topoisomerase II/histidine kinase"/>
    <property type="match status" value="1"/>
</dbReference>
<dbReference type="Gene3D" id="6.10.340.10">
    <property type="match status" value="1"/>
</dbReference>
<evidence type="ECO:0000259" key="10">
    <source>
        <dbReference type="PROSITE" id="PS50885"/>
    </source>
</evidence>
<evidence type="ECO:0000256" key="3">
    <source>
        <dbReference type="ARBA" id="ARBA00012438"/>
    </source>
</evidence>
<dbReference type="SMART" id="SM00387">
    <property type="entry name" value="HATPase_c"/>
    <property type="match status" value="1"/>
</dbReference>
<keyword evidence="8" id="KW-0472">Membrane</keyword>
<evidence type="ECO:0000256" key="1">
    <source>
        <dbReference type="ARBA" id="ARBA00000085"/>
    </source>
</evidence>
<feature type="domain" description="HAMP" evidence="10">
    <location>
        <begin position="275"/>
        <end position="327"/>
    </location>
</feature>
<comment type="subcellular location">
    <subcellularLocation>
        <location evidence="2">Membrane</location>
    </subcellularLocation>
</comment>
<dbReference type="PROSITE" id="PS50109">
    <property type="entry name" value="HIS_KIN"/>
    <property type="match status" value="1"/>
</dbReference>
<proteinExistence type="predicted"/>